<proteinExistence type="predicted"/>
<sequence>MKYGSKALGPLGGIVSIAHNFNSKKSLQKKLVDSAVDLGVLGASSATGAAIGTAIGGPVGTAVGGLAGAAVGFVSEYKFKNNKSIKDYAKDKANKKVNDIRNSFNHTKKKIKSQYSSVSKSATKGLMKGSAKFGKAISHVI</sequence>
<evidence type="ECO:0000313" key="2">
    <source>
        <dbReference type="Proteomes" id="UP000235748"/>
    </source>
</evidence>
<dbReference type="EMBL" id="PNGG01000004">
    <property type="protein sequence ID" value="PMC18359.1"/>
    <property type="molecule type" value="Genomic_DNA"/>
</dbReference>
<gene>
    <name evidence="1" type="ORF">CJ235_07965</name>
</gene>
<name>A0A2N6QFP6_9STAP</name>
<dbReference type="RefSeq" id="WP_070503879.1">
    <property type="nucleotide sequence ID" value="NZ_JAASJD010000011.1"/>
</dbReference>
<comment type="caution">
    <text evidence="1">The sequence shown here is derived from an EMBL/GenBank/DDBJ whole genome shotgun (WGS) entry which is preliminary data.</text>
</comment>
<protein>
    <recommendedName>
        <fullName evidence="3">Glycine zipper domain-containing protein</fullName>
    </recommendedName>
</protein>
<reference evidence="1 2" key="1">
    <citation type="submission" date="2017-09" db="EMBL/GenBank/DDBJ databases">
        <title>Bacterial strain isolated from the female urinary microbiota.</title>
        <authorList>
            <person name="Thomas-White K."/>
            <person name="Kumar N."/>
            <person name="Forster S."/>
            <person name="Putonti C."/>
            <person name="Lawley T."/>
            <person name="Wolfe A.J."/>
        </authorList>
    </citation>
    <scope>NUCLEOTIDE SEQUENCE [LARGE SCALE GENOMIC DNA]</scope>
    <source>
        <strain evidence="1 2">UMB0834</strain>
    </source>
</reference>
<accession>A0A2N6QFP6</accession>
<dbReference type="AlphaFoldDB" id="A0A2N6QFP6"/>
<evidence type="ECO:0008006" key="3">
    <source>
        <dbReference type="Google" id="ProtNLM"/>
    </source>
</evidence>
<organism evidence="1 2">
    <name type="scientific">Staphylococcus pettenkoferi</name>
    <dbReference type="NCBI Taxonomy" id="170573"/>
    <lineage>
        <taxon>Bacteria</taxon>
        <taxon>Bacillati</taxon>
        <taxon>Bacillota</taxon>
        <taxon>Bacilli</taxon>
        <taxon>Bacillales</taxon>
        <taxon>Staphylococcaceae</taxon>
        <taxon>Staphylococcus</taxon>
    </lineage>
</organism>
<evidence type="ECO:0000313" key="1">
    <source>
        <dbReference type="EMBL" id="PMC18359.1"/>
    </source>
</evidence>
<dbReference type="Proteomes" id="UP000235748">
    <property type="component" value="Unassembled WGS sequence"/>
</dbReference>